<dbReference type="AlphaFoldDB" id="A0A0C3S7K7"/>
<gene>
    <name evidence="2" type="ORF">PHLGIDRAFT_14981</name>
</gene>
<dbReference type="EMBL" id="KN840563">
    <property type="protein sequence ID" value="KIP04760.1"/>
    <property type="molecule type" value="Genomic_DNA"/>
</dbReference>
<feature type="region of interest" description="Disordered" evidence="1">
    <location>
        <begin position="191"/>
        <end position="217"/>
    </location>
</feature>
<feature type="compositionally biased region" description="Basic and acidic residues" evidence="1">
    <location>
        <begin position="23"/>
        <end position="57"/>
    </location>
</feature>
<keyword evidence="3" id="KW-1185">Reference proteome</keyword>
<evidence type="ECO:0000313" key="3">
    <source>
        <dbReference type="Proteomes" id="UP000053257"/>
    </source>
</evidence>
<dbReference type="HOGENOM" id="CLU_416251_0_0_1"/>
<feature type="region of interest" description="Disordered" evidence="1">
    <location>
        <begin position="20"/>
        <end position="142"/>
    </location>
</feature>
<reference evidence="2 3" key="1">
    <citation type="journal article" date="2014" name="PLoS Genet.">
        <title>Analysis of the Phlebiopsis gigantea genome, transcriptome and secretome provides insight into its pioneer colonization strategies of wood.</title>
        <authorList>
            <person name="Hori C."/>
            <person name="Ishida T."/>
            <person name="Igarashi K."/>
            <person name="Samejima M."/>
            <person name="Suzuki H."/>
            <person name="Master E."/>
            <person name="Ferreira P."/>
            <person name="Ruiz-Duenas F.J."/>
            <person name="Held B."/>
            <person name="Canessa P."/>
            <person name="Larrondo L.F."/>
            <person name="Schmoll M."/>
            <person name="Druzhinina I.S."/>
            <person name="Kubicek C.P."/>
            <person name="Gaskell J.A."/>
            <person name="Kersten P."/>
            <person name="St John F."/>
            <person name="Glasner J."/>
            <person name="Sabat G."/>
            <person name="Splinter BonDurant S."/>
            <person name="Syed K."/>
            <person name="Yadav J."/>
            <person name="Mgbeahuruike A.C."/>
            <person name="Kovalchuk A."/>
            <person name="Asiegbu F.O."/>
            <person name="Lackner G."/>
            <person name="Hoffmeister D."/>
            <person name="Rencoret J."/>
            <person name="Gutierrez A."/>
            <person name="Sun H."/>
            <person name="Lindquist E."/>
            <person name="Barry K."/>
            <person name="Riley R."/>
            <person name="Grigoriev I.V."/>
            <person name="Henrissat B."/>
            <person name="Kues U."/>
            <person name="Berka R.M."/>
            <person name="Martinez A.T."/>
            <person name="Covert S.F."/>
            <person name="Blanchette R.A."/>
            <person name="Cullen D."/>
        </authorList>
    </citation>
    <scope>NUCLEOTIDE SEQUENCE [LARGE SCALE GENOMIC DNA]</scope>
    <source>
        <strain evidence="2 3">11061_1 CR5-6</strain>
    </source>
</reference>
<evidence type="ECO:0000256" key="1">
    <source>
        <dbReference type="SAM" id="MobiDB-lite"/>
    </source>
</evidence>
<accession>A0A0C3S7K7</accession>
<organism evidence="2 3">
    <name type="scientific">Phlebiopsis gigantea (strain 11061_1 CR5-6)</name>
    <name type="common">White-rot fungus</name>
    <name type="synonym">Peniophora gigantea</name>
    <dbReference type="NCBI Taxonomy" id="745531"/>
    <lineage>
        <taxon>Eukaryota</taxon>
        <taxon>Fungi</taxon>
        <taxon>Dikarya</taxon>
        <taxon>Basidiomycota</taxon>
        <taxon>Agaricomycotina</taxon>
        <taxon>Agaricomycetes</taxon>
        <taxon>Polyporales</taxon>
        <taxon>Phanerochaetaceae</taxon>
        <taxon>Phlebiopsis</taxon>
    </lineage>
</organism>
<dbReference type="Proteomes" id="UP000053257">
    <property type="component" value="Unassembled WGS sequence"/>
</dbReference>
<feature type="compositionally biased region" description="Basic and acidic residues" evidence="1">
    <location>
        <begin position="130"/>
        <end position="139"/>
    </location>
</feature>
<proteinExistence type="predicted"/>
<evidence type="ECO:0000313" key="2">
    <source>
        <dbReference type="EMBL" id="KIP04760.1"/>
    </source>
</evidence>
<feature type="region of interest" description="Disordered" evidence="1">
    <location>
        <begin position="484"/>
        <end position="530"/>
    </location>
</feature>
<protein>
    <submittedName>
        <fullName evidence="2">Uncharacterized protein</fullName>
    </submittedName>
</protein>
<sequence>MLAYLRGEVVYLGAGTSLPSNKVARERDSGYDTARSSEKHTGRRGPHPERRDADCCERAGPPLPTRPEGPSGMPLDRCVDGAVKLHSPEERRAGRPARRGIGRARASQDDVSVPSHRATVLSGGDGQPPTERHPPDGMGHRATGTDLVLKRYPVGRHQRATGALLESFSRGAAEQDPVTPMPHSSIFAAHATSGRASAQRMGRRRPVSPTQSNTVRQVGHIAAEPRSERLRWCYPGRPWRRALRYSKALDRRSLTKEDAVSRRMTHGTASTLRFEINLTAERLEPAPPPTVSLRLEEVGSEDSTVHGSVVAGRRKNSQGSVELYRIARPTPASRGSPRRRRCWRVKVLRAGAVAEGRTYAGRWEQKCAAATRPASVGLRRRSVLRRLAVATANCERVNVNDRGEDFVRFEFRTQLRAGKLRYAMDEARREEIALARQAQTSDLLVKQRLLPEEESNCWESDSISKRHGKMKSQQAGLLEAARCSPRTKRGLTSARKGSRSKSRASAQGGSFVTEAAGAKAPATQRSRHRWTSFASHSVNSTTIHRHSNGCGSTGNTIVVVVCTGAPRSGMGVCICLPDRGDRRPEPSVPEKADYGLCCVHHPRQRTNALPKLCCPTPECARLKIRSPPRFSICWAHGPWTTPPRRRTSFSDEASAVTQR</sequence>
<name>A0A0C3S7K7_PHLG1</name>